<dbReference type="Pfam" id="PF03909">
    <property type="entry name" value="BSD"/>
    <property type="match status" value="1"/>
</dbReference>
<dbReference type="InParanoid" id="F0VNM6"/>
<dbReference type="VEuPathDB" id="ToxoDB:NCLIV_057450"/>
<feature type="compositionally biased region" description="Basic and acidic residues" evidence="1">
    <location>
        <begin position="829"/>
        <end position="838"/>
    </location>
</feature>
<dbReference type="Proteomes" id="UP000007494">
    <property type="component" value="Chromosome XI"/>
</dbReference>
<dbReference type="EMBL" id="FR823392">
    <property type="protein sequence ID" value="CBZ55322.1"/>
    <property type="molecule type" value="Genomic_DNA"/>
</dbReference>
<dbReference type="InterPro" id="IPR005607">
    <property type="entry name" value="BSD_dom"/>
</dbReference>
<feature type="compositionally biased region" description="Polar residues" evidence="1">
    <location>
        <begin position="745"/>
        <end position="766"/>
    </location>
</feature>
<keyword evidence="5" id="KW-1185">Reference proteome</keyword>
<dbReference type="InterPro" id="IPR035925">
    <property type="entry name" value="BSD_dom_sf"/>
</dbReference>
<feature type="compositionally biased region" description="Low complexity" evidence="1">
    <location>
        <begin position="107"/>
        <end position="124"/>
    </location>
</feature>
<feature type="compositionally biased region" description="Low complexity" evidence="1">
    <location>
        <begin position="1"/>
        <end position="12"/>
    </location>
</feature>
<reference evidence="5" key="3">
    <citation type="journal article" date="2012" name="PLoS Pathog.">
        <title>Comparative genomics of the apicomplexan parasites Toxoplasma gondii and Neospora caninum: Coccidia differing in host range and transmission strategy.</title>
        <authorList>
            <person name="Reid A.J."/>
            <person name="Vermont S.J."/>
            <person name="Cotton J.A."/>
            <person name="Harris D."/>
            <person name="Hill-Cawthorne G.A."/>
            <person name="Konen-Waisman S."/>
            <person name="Latham S.M."/>
            <person name="Mourier T."/>
            <person name="Norton R."/>
            <person name="Quail M.A."/>
            <person name="Sanders M."/>
            <person name="Shanmugam D."/>
            <person name="Sohal A."/>
            <person name="Wasmuth J.D."/>
            <person name="Brunk B."/>
            <person name="Grigg M.E."/>
            <person name="Howard J.C."/>
            <person name="Parkinson J."/>
            <person name="Roos D.S."/>
            <person name="Trees A.J."/>
            <person name="Berriman M."/>
            <person name="Pain A."/>
            <person name="Wastling J.M."/>
        </authorList>
    </citation>
    <scope>NUCLEOTIDE SEQUENCE [LARGE SCALE GENOMIC DNA]</scope>
    <source>
        <strain evidence="5">Liverpool</strain>
    </source>
</reference>
<evidence type="ECO:0000313" key="5">
    <source>
        <dbReference type="Proteomes" id="UP000007494"/>
    </source>
</evidence>
<feature type="compositionally biased region" description="Pro residues" evidence="1">
    <location>
        <begin position="620"/>
        <end position="629"/>
    </location>
</feature>
<feature type="region of interest" description="Disordered" evidence="1">
    <location>
        <begin position="1"/>
        <end position="82"/>
    </location>
</feature>
<feature type="compositionally biased region" description="Low complexity" evidence="1">
    <location>
        <begin position="184"/>
        <end position="198"/>
    </location>
</feature>
<reference evidence="4" key="4">
    <citation type="journal article" date="2015" name="PLoS ONE">
        <title>Comprehensive Evaluation of Toxoplasma gondii VEG and Neospora caninum LIV Genomes with Tachyzoite Stage Transcriptome and Proteome Defines Novel Transcript Features.</title>
        <authorList>
            <person name="Ramaprasad A."/>
            <person name="Mourier T."/>
            <person name="Naeem R."/>
            <person name="Malas T.B."/>
            <person name="Moussa E."/>
            <person name="Panigrahi A."/>
            <person name="Vermont S.J."/>
            <person name="Otto T.D."/>
            <person name="Wastling J."/>
            <person name="Pain A."/>
        </authorList>
    </citation>
    <scope>NUCLEOTIDE SEQUENCE</scope>
    <source>
        <strain evidence="4">Liverpool</strain>
    </source>
</reference>
<feature type="region of interest" description="Disordered" evidence="1">
    <location>
        <begin position="337"/>
        <end position="399"/>
    </location>
</feature>
<feature type="domain" description="BSD" evidence="2">
    <location>
        <begin position="544"/>
        <end position="576"/>
    </location>
</feature>
<reference evidence="3" key="1">
    <citation type="submission" date="2011-02" db="EMBL/GenBank/DDBJ databases">
        <authorList>
            <person name="Aslett M."/>
        </authorList>
    </citation>
    <scope>NUCLEOTIDE SEQUENCE</scope>
    <source>
        <strain evidence="3">Liverpool</strain>
    </source>
</reference>
<reference evidence="3" key="2">
    <citation type="submission" date="2011-03" db="EMBL/GenBank/DDBJ databases">
        <title>Comparative genomics and transcriptomics of Neospora caninum and Toxoplasma gondii.</title>
        <authorList>
            <person name="Reid A.J."/>
            <person name="Sohal A."/>
            <person name="Harris D."/>
            <person name="Quail M."/>
            <person name="Sanders M."/>
            <person name="Berriman M."/>
            <person name="Wastling J.M."/>
            <person name="Pain A."/>
        </authorList>
    </citation>
    <scope>NUCLEOTIDE SEQUENCE</scope>
    <source>
        <strain evidence="3">Liverpool</strain>
    </source>
</reference>
<feature type="compositionally biased region" description="Low complexity" evidence="1">
    <location>
        <begin position="702"/>
        <end position="734"/>
    </location>
</feature>
<evidence type="ECO:0000259" key="2">
    <source>
        <dbReference type="PROSITE" id="PS50858"/>
    </source>
</evidence>
<evidence type="ECO:0000313" key="4">
    <source>
        <dbReference type="EMBL" id="CEL70053.1"/>
    </source>
</evidence>
<dbReference type="OrthoDB" id="333118at2759"/>
<dbReference type="eggNOG" id="ENOG502QZ8Q">
    <property type="taxonomic scope" value="Eukaryota"/>
</dbReference>
<dbReference type="EMBL" id="LN714486">
    <property type="protein sequence ID" value="CEL70053.1"/>
    <property type="molecule type" value="Genomic_DNA"/>
</dbReference>
<feature type="compositionally biased region" description="Polar residues" evidence="1">
    <location>
        <begin position="97"/>
        <end position="106"/>
    </location>
</feature>
<organism evidence="3 5">
    <name type="scientific">Neospora caninum (strain Liverpool)</name>
    <dbReference type="NCBI Taxonomy" id="572307"/>
    <lineage>
        <taxon>Eukaryota</taxon>
        <taxon>Sar</taxon>
        <taxon>Alveolata</taxon>
        <taxon>Apicomplexa</taxon>
        <taxon>Conoidasida</taxon>
        <taxon>Coccidia</taxon>
        <taxon>Eucoccidiorida</taxon>
        <taxon>Eimeriorina</taxon>
        <taxon>Sarcocystidae</taxon>
        <taxon>Neospora</taxon>
    </lineage>
</organism>
<accession>F0VNM6</accession>
<feature type="region of interest" description="Disordered" evidence="1">
    <location>
        <begin position="892"/>
        <end position="917"/>
    </location>
</feature>
<dbReference type="SUPFAM" id="SSF140383">
    <property type="entry name" value="BSD domain-like"/>
    <property type="match status" value="1"/>
</dbReference>
<dbReference type="GeneID" id="13440735"/>
<dbReference type="Gene3D" id="1.10.3970.10">
    <property type="entry name" value="BSD domain"/>
    <property type="match status" value="1"/>
</dbReference>
<feature type="compositionally biased region" description="Acidic residues" evidence="1">
    <location>
        <begin position="907"/>
        <end position="917"/>
    </location>
</feature>
<feature type="compositionally biased region" description="Low complexity" evidence="1">
    <location>
        <begin position="271"/>
        <end position="291"/>
    </location>
</feature>
<evidence type="ECO:0000256" key="1">
    <source>
        <dbReference type="SAM" id="MobiDB-lite"/>
    </source>
</evidence>
<evidence type="ECO:0000313" key="3">
    <source>
        <dbReference type="EMBL" id="CBZ55322.1"/>
    </source>
</evidence>
<sequence length="928" mass="97793">MQKLQSPSSSSPKEAGLSREGRPGGLSSEADSEHPQQRALSPSAFSSSTTVPSSRGAHRENEERTLAAPPSNAASDKQTGAGFLGRVSQWTSLASLRTTGAETTNEAHASGMEAAAAQAKSGVSAAARVASSWGRWISQATSGLVEELQAEMAVSEELKEFCGTISRDSQRWMEEHQTVFPHLTSSTSASSTSAGSAHSRSRLPSVRGCLAPVSAGEERELGRAPSFPSRQAETSVSLSSSNASQTTGSQPASRADSSLAAAQPPPPPPAAALSSAAGLASLQSSRPPSLEESSEPLDREKGSLEPQTSPAMESVYSRFSSLLSSTSLLVATASDTARNVARGLTGNSPEAAGERERSGQSGQEEQRWRELKTEREEAGGRESVLPLKPFFGTAGAEREPSCPLADLERRLPPVIARGSSELRRQYAALIRSPATFLEDPTGHLVSLSRVPVSPPSSSAARQLNASESETAAERAAACSSPCSFPLPLEASWEAGLAAEREKREGASPVQECLFSPSHREEDAAPDFAAFHVEAYDDLLDFFHNPQVMEMRRQLVPHRVEESLFWRRLLFRVQLLCQDCSRSDSASRARVCEGEAKESFSEISRDKKEFSTGMREAEPSSPRPVPPHEPPSSLGIPRGSEMRGLMAELDEEDIAWDDDETGDSQEATEGGNPLASVFSSLRGPTLSPESEPGSCLQNESPRAALLAVEVSSSSSPTSPSSSLASPPLSSLSETPRVSSAAPHPPQSSTSPEPHQTLEVASTLSSPLVSVPKTHSPLPPASPSDCPPAAVCSFSAASSTQSALQPCPNGGLPVHLGSAARPGSRAQTTDAEVKLERDALQDASSTNLGACLPRPSSDSGRSACTLERPAATETQLPLEHGFHVVVSEARFRGCEREAQRPGNQTLESDGGDEEDAVIGDGWDDAGLVIL</sequence>
<feature type="region of interest" description="Disordered" evidence="1">
    <location>
        <begin position="176"/>
        <end position="315"/>
    </location>
</feature>
<feature type="compositionally biased region" description="Polar residues" evidence="1">
    <location>
        <begin position="793"/>
        <end position="802"/>
    </location>
</feature>
<gene>
    <name evidence="4" type="ORF">BN1204_057450</name>
    <name evidence="3" type="ORF">NCLIV_057450</name>
</gene>
<feature type="region of interest" description="Disordered" evidence="1">
    <location>
        <begin position="97"/>
        <end position="124"/>
    </location>
</feature>
<feature type="region of interest" description="Disordered" evidence="1">
    <location>
        <begin position="590"/>
        <end position="864"/>
    </location>
</feature>
<feature type="region of interest" description="Disordered" evidence="1">
    <location>
        <begin position="449"/>
        <end position="468"/>
    </location>
</feature>
<protein>
    <recommendedName>
        <fullName evidence="2">BSD domain-containing protein</fullName>
    </recommendedName>
</protein>
<feature type="compositionally biased region" description="Acidic residues" evidence="1">
    <location>
        <begin position="647"/>
        <end position="662"/>
    </location>
</feature>
<feature type="compositionally biased region" description="Low complexity" evidence="1">
    <location>
        <begin position="41"/>
        <end position="54"/>
    </location>
</feature>
<dbReference type="AlphaFoldDB" id="F0VNM6"/>
<dbReference type="PROSITE" id="PS50858">
    <property type="entry name" value="BSD"/>
    <property type="match status" value="1"/>
</dbReference>
<feature type="compositionally biased region" description="Polar residues" evidence="1">
    <location>
        <begin position="228"/>
        <end position="256"/>
    </location>
</feature>
<feature type="compositionally biased region" description="Basic and acidic residues" evidence="1">
    <location>
        <begin position="352"/>
        <end position="380"/>
    </location>
</feature>
<proteinExistence type="predicted"/>
<name>F0VNM6_NEOCL</name>
<dbReference type="RefSeq" id="XP_003885350.1">
    <property type="nucleotide sequence ID" value="XM_003885301.1"/>
</dbReference>
<feature type="compositionally biased region" description="Pro residues" evidence="1">
    <location>
        <begin position="775"/>
        <end position="784"/>
    </location>
</feature>
<feature type="compositionally biased region" description="Basic and acidic residues" evidence="1">
    <location>
        <begin position="590"/>
        <end position="617"/>
    </location>
</feature>